<sequence>MRKFSQTGRILLGFGATQVFWGLVMLNGINLFEHTSKMVKYSILITGIVCCIASNFFKEPRSGTNK</sequence>
<proteinExistence type="predicted"/>
<evidence type="ECO:0000256" key="1">
    <source>
        <dbReference type="SAM" id="Phobius"/>
    </source>
</evidence>
<gene>
    <name evidence="2" type="ORF">BCB44BAC_00435</name>
</gene>
<keyword evidence="1" id="KW-0472">Membrane</keyword>
<keyword evidence="1" id="KW-1133">Transmembrane helix</keyword>
<dbReference type="EMBL" id="FMIK01000014">
    <property type="protein sequence ID" value="SCL83833.1"/>
    <property type="molecule type" value="Genomic_DNA"/>
</dbReference>
<dbReference type="RefSeq" id="WP_087097636.1">
    <property type="nucleotide sequence ID" value="NZ_CP066179.1"/>
</dbReference>
<feature type="transmembrane region" description="Helical" evidence="1">
    <location>
        <begin position="12"/>
        <end position="32"/>
    </location>
</feature>
<protein>
    <submittedName>
        <fullName evidence="2">Uncharacterized protein</fullName>
    </submittedName>
</protein>
<reference evidence="2 3" key="1">
    <citation type="submission" date="2016-08" db="EMBL/GenBank/DDBJ databases">
        <authorList>
            <person name="Loux V."/>
            <person name="Rue O."/>
        </authorList>
    </citation>
    <scope>NUCLEOTIDE SEQUENCE [LARGE SCALE GENOMIC DNA]</scope>
    <source>
        <strain evidence="2 3">AFSSA_08CEB44bac</strain>
    </source>
</reference>
<accession>A0AAX2CDW0</accession>
<comment type="caution">
    <text evidence="2">The sequence shown here is derived from an EMBL/GenBank/DDBJ whole genome shotgun (WGS) entry which is preliminary data.</text>
</comment>
<dbReference type="AlphaFoldDB" id="A0AAX2CDW0"/>
<dbReference type="Proteomes" id="UP000242164">
    <property type="component" value="Unassembled WGS sequence"/>
</dbReference>
<evidence type="ECO:0000313" key="2">
    <source>
        <dbReference type="EMBL" id="SCL83833.1"/>
    </source>
</evidence>
<evidence type="ECO:0000313" key="3">
    <source>
        <dbReference type="Proteomes" id="UP000242164"/>
    </source>
</evidence>
<organism evidence="2 3">
    <name type="scientific">Bacillus cytotoxicus</name>
    <dbReference type="NCBI Taxonomy" id="580165"/>
    <lineage>
        <taxon>Bacteria</taxon>
        <taxon>Bacillati</taxon>
        <taxon>Bacillota</taxon>
        <taxon>Bacilli</taxon>
        <taxon>Bacillales</taxon>
        <taxon>Bacillaceae</taxon>
        <taxon>Bacillus</taxon>
        <taxon>Bacillus cereus group</taxon>
    </lineage>
</organism>
<feature type="transmembrane region" description="Helical" evidence="1">
    <location>
        <begin position="38"/>
        <end position="57"/>
    </location>
</feature>
<keyword evidence="1" id="KW-0812">Transmembrane</keyword>
<name>A0AAX2CDW0_9BACI</name>